<protein>
    <submittedName>
        <fullName evidence="1">Uncharacterized protein</fullName>
    </submittedName>
</protein>
<dbReference type="Proteomes" id="UP001458880">
    <property type="component" value="Unassembled WGS sequence"/>
</dbReference>
<dbReference type="AlphaFoldDB" id="A0AAW1IV28"/>
<evidence type="ECO:0000313" key="2">
    <source>
        <dbReference type="Proteomes" id="UP001458880"/>
    </source>
</evidence>
<gene>
    <name evidence="1" type="ORF">QE152_g34000</name>
</gene>
<evidence type="ECO:0000313" key="1">
    <source>
        <dbReference type="EMBL" id="KAK9693742.1"/>
    </source>
</evidence>
<sequence>MGRSCDSEKTKDRVEINARKFARWIGNFPWFTRNGEIKELFQIEDLRARALRRRSEAVRRLRNDPSVQIKALAERIP</sequence>
<accession>A0AAW1IV28</accession>
<comment type="caution">
    <text evidence="1">The sequence shown here is derived from an EMBL/GenBank/DDBJ whole genome shotgun (WGS) entry which is preliminary data.</text>
</comment>
<organism evidence="1 2">
    <name type="scientific">Popillia japonica</name>
    <name type="common">Japanese beetle</name>
    <dbReference type="NCBI Taxonomy" id="7064"/>
    <lineage>
        <taxon>Eukaryota</taxon>
        <taxon>Metazoa</taxon>
        <taxon>Ecdysozoa</taxon>
        <taxon>Arthropoda</taxon>
        <taxon>Hexapoda</taxon>
        <taxon>Insecta</taxon>
        <taxon>Pterygota</taxon>
        <taxon>Neoptera</taxon>
        <taxon>Endopterygota</taxon>
        <taxon>Coleoptera</taxon>
        <taxon>Polyphaga</taxon>
        <taxon>Scarabaeiformia</taxon>
        <taxon>Scarabaeidae</taxon>
        <taxon>Rutelinae</taxon>
        <taxon>Popillia</taxon>
    </lineage>
</organism>
<name>A0AAW1IV28_POPJA</name>
<keyword evidence="2" id="KW-1185">Reference proteome</keyword>
<proteinExistence type="predicted"/>
<reference evidence="1 2" key="1">
    <citation type="journal article" date="2024" name="BMC Genomics">
        <title>De novo assembly and annotation of Popillia japonica's genome with initial clues to its potential as an invasive pest.</title>
        <authorList>
            <person name="Cucini C."/>
            <person name="Boschi S."/>
            <person name="Funari R."/>
            <person name="Cardaioli E."/>
            <person name="Iannotti N."/>
            <person name="Marturano G."/>
            <person name="Paoli F."/>
            <person name="Bruttini M."/>
            <person name="Carapelli A."/>
            <person name="Frati F."/>
            <person name="Nardi F."/>
        </authorList>
    </citation>
    <scope>NUCLEOTIDE SEQUENCE [LARGE SCALE GENOMIC DNA]</scope>
    <source>
        <strain evidence="1">DMR45628</strain>
    </source>
</reference>
<dbReference type="EMBL" id="JASPKY010000532">
    <property type="protein sequence ID" value="KAK9693742.1"/>
    <property type="molecule type" value="Genomic_DNA"/>
</dbReference>